<organism evidence="1 2">
    <name type="scientific">Mycena pura</name>
    <dbReference type="NCBI Taxonomy" id="153505"/>
    <lineage>
        <taxon>Eukaryota</taxon>
        <taxon>Fungi</taxon>
        <taxon>Dikarya</taxon>
        <taxon>Basidiomycota</taxon>
        <taxon>Agaricomycotina</taxon>
        <taxon>Agaricomycetes</taxon>
        <taxon>Agaricomycetidae</taxon>
        <taxon>Agaricales</taxon>
        <taxon>Marasmiineae</taxon>
        <taxon>Mycenaceae</taxon>
        <taxon>Mycena</taxon>
    </lineage>
</organism>
<protein>
    <recommendedName>
        <fullName evidence="3">Actin-like ATPase domain-containing protein</fullName>
    </recommendedName>
</protein>
<dbReference type="CDD" id="cd10170">
    <property type="entry name" value="ASKHA_NBD_HSP70"/>
    <property type="match status" value="1"/>
</dbReference>
<reference evidence="1" key="1">
    <citation type="submission" date="2023-03" db="EMBL/GenBank/DDBJ databases">
        <title>Massive genome expansion in bonnet fungi (Mycena s.s.) driven by repeated elements and novel gene families across ecological guilds.</title>
        <authorList>
            <consortium name="Lawrence Berkeley National Laboratory"/>
            <person name="Harder C.B."/>
            <person name="Miyauchi S."/>
            <person name="Viragh M."/>
            <person name="Kuo A."/>
            <person name="Thoen E."/>
            <person name="Andreopoulos B."/>
            <person name="Lu D."/>
            <person name="Skrede I."/>
            <person name="Drula E."/>
            <person name="Henrissat B."/>
            <person name="Morin E."/>
            <person name="Kohler A."/>
            <person name="Barry K."/>
            <person name="LaButti K."/>
            <person name="Morin E."/>
            <person name="Salamov A."/>
            <person name="Lipzen A."/>
            <person name="Mereny Z."/>
            <person name="Hegedus B."/>
            <person name="Baldrian P."/>
            <person name="Stursova M."/>
            <person name="Weitz H."/>
            <person name="Taylor A."/>
            <person name="Grigoriev I.V."/>
            <person name="Nagy L.G."/>
            <person name="Martin F."/>
            <person name="Kauserud H."/>
        </authorList>
    </citation>
    <scope>NUCLEOTIDE SEQUENCE</scope>
    <source>
        <strain evidence="1">9144</strain>
    </source>
</reference>
<sequence>MAPRKSFSGTTQKLVLGIDVGTTYAGMSYCLLQPGKIPSILPITRFPPQDHIGGDSKVRSVVYYDPAGRAKALGAEAMQESVIEQAEEGGWEKTEWFKLHMRPASSTIRPNSLPPLPTNKTSADVFADFLRYLFSCAKTYIADHYPNGNALWIALQDSIEFVLTHPNGWEGEQQALMRRATVIAGLVPNESKGHERVHFVTEGEASLHFCILNGLAADPLKQGKGVMIVDAGGGTIDISTYRKVTRPKGESFEEIAPAKCLFQGSIFVSDRAKEYLTTILKGSKYADDVDHIRDCFDKTTKLKFRSADDWSYIKFGRPRDKDDALNIANGQMKIAGCVNVVAGFFQPSLEAIIRTVNFQCRTSDIPISCILLVGGFAASEWLYSELKKRLSPIGLEVSRPDSHVNKAVSDGAVSFYLDRFVTARIAKDTYGIECGVKYNPSDAEHASRSKSTYMDESGDLRVFEKFSSILLKNVRVSETKEFRKSYSVLKGAVSQLSAVDINILRYRGVCKDPQWLDIDPDNYGVLCTVRADTSKIAKTLKPRHGQRGVYYDLQIDVVLSFGLTELKAQIAWVENV</sequence>
<comment type="caution">
    <text evidence="1">The sequence shown here is derived from an EMBL/GenBank/DDBJ whole genome shotgun (WGS) entry which is preliminary data.</text>
</comment>
<gene>
    <name evidence="1" type="ORF">GGX14DRAFT_609817</name>
</gene>
<dbReference type="EMBL" id="JARJCW010000018">
    <property type="protein sequence ID" value="KAJ7214941.1"/>
    <property type="molecule type" value="Genomic_DNA"/>
</dbReference>
<evidence type="ECO:0008006" key="3">
    <source>
        <dbReference type="Google" id="ProtNLM"/>
    </source>
</evidence>
<accession>A0AAD6VJJ4</accession>
<feature type="non-terminal residue" evidence="1">
    <location>
        <position position="1"/>
    </location>
</feature>
<name>A0AAD6VJJ4_9AGAR</name>
<dbReference type="SUPFAM" id="SSF53067">
    <property type="entry name" value="Actin-like ATPase domain"/>
    <property type="match status" value="2"/>
</dbReference>
<proteinExistence type="predicted"/>
<dbReference type="PANTHER" id="PTHR14187">
    <property type="entry name" value="ALPHA KINASE/ELONGATION FACTOR 2 KINASE"/>
    <property type="match status" value="1"/>
</dbReference>
<dbReference type="Proteomes" id="UP001219525">
    <property type="component" value="Unassembled WGS sequence"/>
</dbReference>
<keyword evidence="2" id="KW-1185">Reference proteome</keyword>
<dbReference type="InterPro" id="IPR043129">
    <property type="entry name" value="ATPase_NBD"/>
</dbReference>
<evidence type="ECO:0000313" key="1">
    <source>
        <dbReference type="EMBL" id="KAJ7214941.1"/>
    </source>
</evidence>
<dbReference type="Gene3D" id="3.30.420.40">
    <property type="match status" value="1"/>
</dbReference>
<dbReference type="AlphaFoldDB" id="A0AAD6VJJ4"/>
<evidence type="ECO:0000313" key="2">
    <source>
        <dbReference type="Proteomes" id="UP001219525"/>
    </source>
</evidence>
<dbReference type="PANTHER" id="PTHR14187:SF5">
    <property type="entry name" value="HEAT SHOCK 70 KDA PROTEIN 12A"/>
    <property type="match status" value="1"/>
</dbReference>